<keyword evidence="1" id="KW-1133">Transmembrane helix</keyword>
<evidence type="ECO:0000313" key="2">
    <source>
        <dbReference type="EMBL" id="TGZ67718.1"/>
    </source>
</evidence>
<keyword evidence="3" id="KW-1185">Reference proteome</keyword>
<dbReference type="OrthoDB" id="9993736at2759"/>
<comment type="caution">
    <text evidence="2">The sequence shown here is derived from an EMBL/GenBank/DDBJ whole genome shotgun (WGS) entry which is preliminary data.</text>
</comment>
<proteinExistence type="predicted"/>
<feature type="transmembrane region" description="Helical" evidence="1">
    <location>
        <begin position="128"/>
        <end position="159"/>
    </location>
</feature>
<evidence type="ECO:0000256" key="1">
    <source>
        <dbReference type="SAM" id="Phobius"/>
    </source>
</evidence>
<accession>A0A4S2M1J2</accession>
<name>A0A4S2M1J2_OPIFE</name>
<feature type="transmembrane region" description="Helical" evidence="1">
    <location>
        <begin position="310"/>
        <end position="331"/>
    </location>
</feature>
<dbReference type="Pfam" id="PF01275">
    <property type="entry name" value="Myelin_PLP"/>
    <property type="match status" value="1"/>
</dbReference>
<dbReference type="STRING" id="147828.A0A4S2M1J2"/>
<evidence type="ECO:0008006" key="4">
    <source>
        <dbReference type="Google" id="ProtNLM"/>
    </source>
</evidence>
<keyword evidence="1" id="KW-0812">Transmembrane</keyword>
<dbReference type="AlphaFoldDB" id="A0A4S2M1J2"/>
<dbReference type="GO" id="GO:0005886">
    <property type="term" value="C:plasma membrane"/>
    <property type="evidence" value="ECO:0007669"/>
    <property type="project" value="TreeGrafter"/>
</dbReference>
<reference evidence="2 3" key="1">
    <citation type="journal article" date="2019" name="BMC Genomics">
        <title>New insights from Opisthorchis felineus genome: update on genomics of the epidemiologically important liver flukes.</title>
        <authorList>
            <person name="Ershov N.I."/>
            <person name="Mordvinov V.A."/>
            <person name="Prokhortchouk E.B."/>
            <person name="Pakharukova M.Y."/>
            <person name="Gunbin K.V."/>
            <person name="Ustyantsev K."/>
            <person name="Genaev M.A."/>
            <person name="Blinov A.G."/>
            <person name="Mazur A."/>
            <person name="Boulygina E."/>
            <person name="Tsygankova S."/>
            <person name="Khrameeva E."/>
            <person name="Chekanov N."/>
            <person name="Fan G."/>
            <person name="Xiao A."/>
            <person name="Zhang H."/>
            <person name="Xu X."/>
            <person name="Yang H."/>
            <person name="Solovyev V."/>
            <person name="Lee S.M."/>
            <person name="Liu X."/>
            <person name="Afonnikov D.A."/>
            <person name="Skryabin K.G."/>
        </authorList>
    </citation>
    <scope>NUCLEOTIDE SEQUENCE [LARGE SCALE GENOMIC DNA]</scope>
    <source>
        <strain evidence="2">AK-0245</strain>
        <tissue evidence="2">Whole organism</tissue>
    </source>
</reference>
<dbReference type="Proteomes" id="UP000308267">
    <property type="component" value="Unassembled WGS sequence"/>
</dbReference>
<dbReference type="EMBL" id="SJOL01006404">
    <property type="protein sequence ID" value="TGZ67718.1"/>
    <property type="molecule type" value="Genomic_DNA"/>
</dbReference>
<sequence>MIFYSTPRGKNDETVSSVARISAQMEGKGNCLGRVPYNSVIGFILVFVGGGVLCGSLHYGMSKLDVYFRHNFFPVYSLQYLRITAVVFGALAIWLALLVVIFSVLVTNATRGRIYRGDRFTMGGRVSAVMFMTITYVAVVVWLVFLVFLVVPTFCWIMFNSICATELADVWHGPGARRPGPDGRVAPTFEELRRRNEIVEDTYVSRLAYYYPGTAGRSGVGFLPPDLERRRYELPLVDERGVPYSPGPYSSRIYSPGFRYVFNLTNYGIYVKPWQYDSSLNYREAITSLEGFAAFCDEVSIIGPLFACSLGGAIFVLMGLTLFIGSLSGFYTRLKLTKELTDFKQSFALRSPKTHDHAVYF</sequence>
<dbReference type="PANTHER" id="PTHR11683">
    <property type="entry name" value="MYELIN PROTEOLIPID"/>
    <property type="match status" value="1"/>
</dbReference>
<organism evidence="2 3">
    <name type="scientific">Opisthorchis felineus</name>
    <dbReference type="NCBI Taxonomy" id="147828"/>
    <lineage>
        <taxon>Eukaryota</taxon>
        <taxon>Metazoa</taxon>
        <taxon>Spiralia</taxon>
        <taxon>Lophotrochozoa</taxon>
        <taxon>Platyhelminthes</taxon>
        <taxon>Trematoda</taxon>
        <taxon>Digenea</taxon>
        <taxon>Opisthorchiida</taxon>
        <taxon>Opisthorchiata</taxon>
        <taxon>Opisthorchiidae</taxon>
        <taxon>Opisthorchis</taxon>
    </lineage>
</organism>
<keyword evidence="1" id="KW-0472">Membrane</keyword>
<feature type="transmembrane region" description="Helical" evidence="1">
    <location>
        <begin position="40"/>
        <end position="60"/>
    </location>
</feature>
<dbReference type="GO" id="GO:0031175">
    <property type="term" value="P:neuron projection development"/>
    <property type="evidence" value="ECO:0007669"/>
    <property type="project" value="TreeGrafter"/>
</dbReference>
<dbReference type="InterPro" id="IPR001614">
    <property type="entry name" value="Myelin_PLP"/>
</dbReference>
<feature type="transmembrane region" description="Helical" evidence="1">
    <location>
        <begin position="80"/>
        <end position="107"/>
    </location>
</feature>
<protein>
    <recommendedName>
        <fullName evidence="4">Myelin proteolipid protein</fullName>
    </recommendedName>
</protein>
<dbReference type="PANTHER" id="PTHR11683:SF12">
    <property type="entry name" value="M6, ISOFORM F"/>
    <property type="match status" value="1"/>
</dbReference>
<evidence type="ECO:0000313" key="3">
    <source>
        <dbReference type="Proteomes" id="UP000308267"/>
    </source>
</evidence>
<gene>
    <name evidence="2" type="ORF">CRM22_004639</name>
</gene>